<dbReference type="GeneID" id="54402530"/>
<accession>A0A6A5ZZ74</accession>
<dbReference type="SUPFAM" id="SSF48403">
    <property type="entry name" value="Ankyrin repeat"/>
    <property type="match status" value="1"/>
</dbReference>
<dbReference type="InterPro" id="IPR002110">
    <property type="entry name" value="Ankyrin_rpt"/>
</dbReference>
<dbReference type="Pfam" id="PF00023">
    <property type="entry name" value="Ank"/>
    <property type="match status" value="1"/>
</dbReference>
<protein>
    <submittedName>
        <fullName evidence="2">Uncharacterized protein</fullName>
    </submittedName>
</protein>
<proteinExistence type="predicted"/>
<reference evidence="2" key="1">
    <citation type="journal article" date="2020" name="Stud. Mycol.">
        <title>101 Dothideomycetes genomes: a test case for predicting lifestyles and emergence of pathogens.</title>
        <authorList>
            <person name="Haridas S."/>
            <person name="Albert R."/>
            <person name="Binder M."/>
            <person name="Bloem J."/>
            <person name="Labutti K."/>
            <person name="Salamov A."/>
            <person name="Andreopoulos B."/>
            <person name="Baker S."/>
            <person name="Barry K."/>
            <person name="Bills G."/>
            <person name="Bluhm B."/>
            <person name="Cannon C."/>
            <person name="Castanera R."/>
            <person name="Culley D."/>
            <person name="Daum C."/>
            <person name="Ezra D."/>
            <person name="Gonzalez J."/>
            <person name="Henrissat B."/>
            <person name="Kuo A."/>
            <person name="Liang C."/>
            <person name="Lipzen A."/>
            <person name="Lutzoni F."/>
            <person name="Magnuson J."/>
            <person name="Mondo S."/>
            <person name="Nolan M."/>
            <person name="Ohm R."/>
            <person name="Pangilinan J."/>
            <person name="Park H.-J."/>
            <person name="Ramirez L."/>
            <person name="Alfaro M."/>
            <person name="Sun H."/>
            <person name="Tritt A."/>
            <person name="Yoshinaga Y."/>
            <person name="Zwiers L.-H."/>
            <person name="Turgeon B."/>
            <person name="Goodwin S."/>
            <person name="Spatafora J."/>
            <person name="Crous P."/>
            <person name="Grigoriev I."/>
        </authorList>
    </citation>
    <scope>NUCLEOTIDE SEQUENCE</scope>
    <source>
        <strain evidence="2">CBS 119687</strain>
    </source>
</reference>
<dbReference type="Proteomes" id="UP000799771">
    <property type="component" value="Unassembled WGS sequence"/>
</dbReference>
<dbReference type="OrthoDB" id="194358at2759"/>
<evidence type="ECO:0000256" key="1">
    <source>
        <dbReference type="PROSITE-ProRule" id="PRU00023"/>
    </source>
</evidence>
<organism evidence="2 3">
    <name type="scientific">Dothidotthia symphoricarpi CBS 119687</name>
    <dbReference type="NCBI Taxonomy" id="1392245"/>
    <lineage>
        <taxon>Eukaryota</taxon>
        <taxon>Fungi</taxon>
        <taxon>Dikarya</taxon>
        <taxon>Ascomycota</taxon>
        <taxon>Pezizomycotina</taxon>
        <taxon>Dothideomycetes</taxon>
        <taxon>Pleosporomycetidae</taxon>
        <taxon>Pleosporales</taxon>
        <taxon>Dothidotthiaceae</taxon>
        <taxon>Dothidotthia</taxon>
    </lineage>
</organism>
<feature type="repeat" description="ANK" evidence="1">
    <location>
        <begin position="65"/>
        <end position="93"/>
    </location>
</feature>
<keyword evidence="1" id="KW-0040">ANK repeat</keyword>
<dbReference type="Gene3D" id="1.25.40.20">
    <property type="entry name" value="Ankyrin repeat-containing domain"/>
    <property type="match status" value="1"/>
</dbReference>
<dbReference type="EMBL" id="ML977520">
    <property type="protein sequence ID" value="KAF2124325.1"/>
    <property type="molecule type" value="Genomic_DNA"/>
</dbReference>
<evidence type="ECO:0000313" key="3">
    <source>
        <dbReference type="Proteomes" id="UP000799771"/>
    </source>
</evidence>
<sequence>MAFNQLKAYYLFQKKHQQDPQDLFDEWEKILKKGQNPNEDWGSRFERRCSSPLFRAVLNNDHNSEGRTPLQEAIIEHHGTVVQLLLDRGAKLDTPILSKFLFGGHC</sequence>
<dbReference type="AlphaFoldDB" id="A0A6A5ZZ74"/>
<dbReference type="PROSITE" id="PS50297">
    <property type="entry name" value="ANK_REP_REGION"/>
    <property type="match status" value="1"/>
</dbReference>
<dbReference type="RefSeq" id="XP_033518718.1">
    <property type="nucleotide sequence ID" value="XM_033662098.1"/>
</dbReference>
<dbReference type="PROSITE" id="PS50088">
    <property type="entry name" value="ANK_REPEAT"/>
    <property type="match status" value="1"/>
</dbReference>
<gene>
    <name evidence="2" type="ORF">P153DRAFT_140067</name>
</gene>
<name>A0A6A5ZZ74_9PLEO</name>
<dbReference type="InterPro" id="IPR036770">
    <property type="entry name" value="Ankyrin_rpt-contain_sf"/>
</dbReference>
<evidence type="ECO:0000313" key="2">
    <source>
        <dbReference type="EMBL" id="KAF2124325.1"/>
    </source>
</evidence>
<keyword evidence="3" id="KW-1185">Reference proteome</keyword>